<keyword evidence="3" id="KW-0328">Glycosyltransferase</keyword>
<dbReference type="EMBL" id="JBHLVO010000004">
    <property type="protein sequence ID" value="MFC0271417.1"/>
    <property type="molecule type" value="Genomic_DNA"/>
</dbReference>
<evidence type="ECO:0000313" key="8">
    <source>
        <dbReference type="Proteomes" id="UP001589854"/>
    </source>
</evidence>
<dbReference type="InterPro" id="IPR050519">
    <property type="entry name" value="Glycosyltransf_28_UgtP"/>
</dbReference>
<name>A0ABV6GCN4_9BACI</name>
<evidence type="ECO:0000259" key="5">
    <source>
        <dbReference type="Pfam" id="PF04101"/>
    </source>
</evidence>
<dbReference type="InterPro" id="IPR007235">
    <property type="entry name" value="Glyco_trans_28_C"/>
</dbReference>
<dbReference type="Pfam" id="PF06925">
    <property type="entry name" value="MGDG_synth"/>
    <property type="match status" value="1"/>
</dbReference>
<comment type="similarity">
    <text evidence="2">Belongs to the glycosyltransferase 28 family.</text>
</comment>
<organism evidence="7 8">
    <name type="scientific">Metabacillus herbersteinensis</name>
    <dbReference type="NCBI Taxonomy" id="283816"/>
    <lineage>
        <taxon>Bacteria</taxon>
        <taxon>Bacillati</taxon>
        <taxon>Bacillota</taxon>
        <taxon>Bacilli</taxon>
        <taxon>Bacillales</taxon>
        <taxon>Bacillaceae</taxon>
        <taxon>Metabacillus</taxon>
    </lineage>
</organism>
<sequence>MEKKVIILSEAIGNGHTKAGEALMQGISHLAPSVHTQIFEVGQELHPFTTKLIVNSYLNMIVNSPLLWRKIYLYKHNMPLSNWKKYVIHQLFHRQVELLLNNKNPHVIVCTHPFTSSTASRLKKMGYTFTLCTLVTDFHVHGAWAHSEVDIYMVSNKYVFKQLIDMGIPKNRIAITGMPIRSNFWVRKNKQEMRKKLNLKELPTLMIMGGGLGLGGIKQLSHALLKWKEKIQVIICTGNNESLRSSFLKDARFHHSNIHILGFIDLIDEWMEAADLLITKPGGLTCYEALAKGLPLFIYQPIPGHEEKNCDFLVNNQLARKIDDIENINDILENLLFSSQKECLYQSTSEFQKIIDPLASADFIVKHLL</sequence>
<comment type="caution">
    <text evidence="7">The sequence shown here is derived from an EMBL/GenBank/DDBJ whole genome shotgun (WGS) entry which is preliminary data.</text>
</comment>
<evidence type="ECO:0000256" key="3">
    <source>
        <dbReference type="ARBA" id="ARBA00022676"/>
    </source>
</evidence>
<evidence type="ECO:0000259" key="6">
    <source>
        <dbReference type="Pfam" id="PF06925"/>
    </source>
</evidence>
<dbReference type="SUPFAM" id="SSF53756">
    <property type="entry name" value="UDP-Glycosyltransferase/glycogen phosphorylase"/>
    <property type="match status" value="1"/>
</dbReference>
<reference evidence="7 8" key="1">
    <citation type="submission" date="2024-09" db="EMBL/GenBank/DDBJ databases">
        <authorList>
            <person name="Sun Q."/>
            <person name="Mori K."/>
        </authorList>
    </citation>
    <scope>NUCLEOTIDE SEQUENCE [LARGE SCALE GENOMIC DNA]</scope>
    <source>
        <strain evidence="7 8">CCM 7228</strain>
    </source>
</reference>
<dbReference type="RefSeq" id="WP_378932348.1">
    <property type="nucleotide sequence ID" value="NZ_JBHLVO010000004.1"/>
</dbReference>
<comment type="subcellular location">
    <subcellularLocation>
        <location evidence="1">Membrane</location>
    </subcellularLocation>
</comment>
<protein>
    <submittedName>
        <fullName evidence="7">Glycosyltransferase</fullName>
    </submittedName>
</protein>
<proteinExistence type="inferred from homology"/>
<keyword evidence="8" id="KW-1185">Reference proteome</keyword>
<dbReference type="PANTHER" id="PTHR43025:SF3">
    <property type="entry name" value="MONOGALACTOSYLDIACYLGLYCEROL SYNTHASE 1, CHLOROPLASTIC"/>
    <property type="match status" value="1"/>
</dbReference>
<feature type="domain" description="Glycosyl transferase family 28 C-terminal" evidence="5">
    <location>
        <begin position="204"/>
        <end position="350"/>
    </location>
</feature>
<dbReference type="Gene3D" id="3.40.50.2000">
    <property type="entry name" value="Glycogen Phosphorylase B"/>
    <property type="match status" value="1"/>
</dbReference>
<evidence type="ECO:0000256" key="4">
    <source>
        <dbReference type="ARBA" id="ARBA00022679"/>
    </source>
</evidence>
<gene>
    <name evidence="7" type="ORF">ACFFIX_08115</name>
</gene>
<dbReference type="Proteomes" id="UP001589854">
    <property type="component" value="Unassembled WGS sequence"/>
</dbReference>
<dbReference type="InterPro" id="IPR009695">
    <property type="entry name" value="Diacylglyc_glucosyltr_N"/>
</dbReference>
<accession>A0ABV6GCN4</accession>
<keyword evidence="4" id="KW-0808">Transferase</keyword>
<dbReference type="Pfam" id="PF04101">
    <property type="entry name" value="Glyco_tran_28_C"/>
    <property type="match status" value="1"/>
</dbReference>
<dbReference type="PANTHER" id="PTHR43025">
    <property type="entry name" value="MONOGALACTOSYLDIACYLGLYCEROL SYNTHASE"/>
    <property type="match status" value="1"/>
</dbReference>
<evidence type="ECO:0000256" key="1">
    <source>
        <dbReference type="ARBA" id="ARBA00004370"/>
    </source>
</evidence>
<feature type="domain" description="Diacylglycerol glucosyltransferase N-terminal" evidence="6">
    <location>
        <begin position="16"/>
        <end position="180"/>
    </location>
</feature>
<evidence type="ECO:0000313" key="7">
    <source>
        <dbReference type="EMBL" id="MFC0271417.1"/>
    </source>
</evidence>
<evidence type="ECO:0000256" key="2">
    <source>
        <dbReference type="ARBA" id="ARBA00006962"/>
    </source>
</evidence>